<evidence type="ECO:0000313" key="2">
    <source>
        <dbReference type="Proteomes" id="UP000615446"/>
    </source>
</evidence>
<comment type="caution">
    <text evidence="1">The sequence shown here is derived from an EMBL/GenBank/DDBJ whole genome shotgun (WGS) entry which is preliminary data.</text>
</comment>
<dbReference type="Proteomes" id="UP000615446">
    <property type="component" value="Unassembled WGS sequence"/>
</dbReference>
<dbReference type="EMBL" id="BLAL01000085">
    <property type="protein sequence ID" value="GES84743.1"/>
    <property type="molecule type" value="Genomic_DNA"/>
</dbReference>
<protein>
    <submittedName>
        <fullName evidence="1">BTB/POZ protein</fullName>
    </submittedName>
</protein>
<evidence type="ECO:0000313" key="1">
    <source>
        <dbReference type="EMBL" id="GES84743.1"/>
    </source>
</evidence>
<organism evidence="1 2">
    <name type="scientific">Rhizophagus clarus</name>
    <dbReference type="NCBI Taxonomy" id="94130"/>
    <lineage>
        <taxon>Eukaryota</taxon>
        <taxon>Fungi</taxon>
        <taxon>Fungi incertae sedis</taxon>
        <taxon>Mucoromycota</taxon>
        <taxon>Glomeromycotina</taxon>
        <taxon>Glomeromycetes</taxon>
        <taxon>Glomerales</taxon>
        <taxon>Glomeraceae</taxon>
        <taxon>Rhizophagus</taxon>
    </lineage>
</organism>
<name>A0A8H3LAA8_9GLOM</name>
<reference evidence="1" key="1">
    <citation type="submission" date="2019-10" db="EMBL/GenBank/DDBJ databases">
        <title>Conservation and host-specific expression of non-tandemly repeated heterogenous ribosome RNA gene in arbuscular mycorrhizal fungi.</title>
        <authorList>
            <person name="Maeda T."/>
            <person name="Kobayashi Y."/>
            <person name="Nakagawa T."/>
            <person name="Ezawa T."/>
            <person name="Yamaguchi K."/>
            <person name="Bino T."/>
            <person name="Nishimoto Y."/>
            <person name="Shigenobu S."/>
            <person name="Kawaguchi M."/>
        </authorList>
    </citation>
    <scope>NUCLEOTIDE SEQUENCE</scope>
    <source>
        <strain evidence="1">HR1</strain>
    </source>
</reference>
<sequence>MILRYVYGGRLSLKEYDTSDIIKILEIMIKEPEKVFNSINFNSISEKCLVSLIQHENSQMNVIQVWEKVLKWDHDCKSHDKSEQNTIKEISLKNIDSHDRRQLKK</sequence>
<dbReference type="OrthoDB" id="10598530at2759"/>
<gene>
    <name evidence="1" type="ORF">RCL2_001184100</name>
</gene>
<proteinExistence type="predicted"/>
<accession>A0A8H3LAA8</accession>
<dbReference type="AlphaFoldDB" id="A0A8H3LAA8"/>